<dbReference type="EMBL" id="APVL01000034">
    <property type="protein sequence ID" value="EWG08629.1"/>
    <property type="molecule type" value="Genomic_DNA"/>
</dbReference>
<evidence type="ECO:0008006" key="3">
    <source>
        <dbReference type="Google" id="ProtNLM"/>
    </source>
</evidence>
<dbReference type="RefSeq" id="WP_035333172.1">
    <property type="nucleotide sequence ID" value="NZ_APVL01000034.1"/>
</dbReference>
<comment type="caution">
    <text evidence="1">The sequence shown here is derived from an EMBL/GenBank/DDBJ whole genome shotgun (WGS) entry which is preliminary data.</text>
</comment>
<evidence type="ECO:0000313" key="1">
    <source>
        <dbReference type="EMBL" id="EWG08629.1"/>
    </source>
</evidence>
<name>W7LA10_CYTFI</name>
<dbReference type="PATRIC" id="fig|1307436.3.peg.4967"/>
<dbReference type="Proteomes" id="UP000019270">
    <property type="component" value="Unassembled WGS sequence"/>
</dbReference>
<proteinExistence type="predicted"/>
<gene>
    <name evidence="1" type="ORF">PBF_23308</name>
</gene>
<protein>
    <recommendedName>
        <fullName evidence="3">Lipoprotein</fullName>
    </recommendedName>
</protein>
<reference evidence="2" key="1">
    <citation type="submission" date="2013-03" db="EMBL/GenBank/DDBJ databases">
        <title>Draft genome sequence of Bacillus firmus DS1.</title>
        <authorList>
            <person name="Peng D."/>
            <person name="Zhu L."/>
            <person name="Sun M."/>
        </authorList>
    </citation>
    <scope>NUCLEOTIDE SEQUENCE [LARGE SCALE GENOMIC DNA]</scope>
    <source>
        <strain evidence="2">DS1</strain>
    </source>
</reference>
<sequence>MKRGFSIFILLILILSGCSEDVAYVPVVERFSEDELVTKGDATGLRDGMRYGLQDRKDFEASKMLLEDKDVNLNPDNLEEIINHLAGMTLYQAFYDSFPSDKQADKYIAEHKHQGMGYIYKENLGGEFISAYIDGFKEGYIDSFNATEQEAKAYQKMLNDLDD</sequence>
<dbReference type="AlphaFoldDB" id="W7LA10"/>
<dbReference type="OrthoDB" id="2859046at2"/>
<reference evidence="1 2" key="2">
    <citation type="journal article" date="2016" name="Sci. Rep.">
        <title>A novel serine protease, Sep1, from Bacillus firmus DS-1 has nematicidal activity and degrades multiple intestinal-associated nematode proteins.</title>
        <authorList>
            <person name="Geng C."/>
            <person name="Nie X."/>
            <person name="Tang Z."/>
            <person name="Zhang Y."/>
            <person name="Lin J."/>
            <person name="Sun M."/>
            <person name="Peng D."/>
        </authorList>
    </citation>
    <scope>NUCLEOTIDE SEQUENCE [LARGE SCALE GENOMIC DNA]</scope>
    <source>
        <strain evidence="1 2">DS1</strain>
    </source>
</reference>
<accession>W7LA10</accession>
<dbReference type="PROSITE" id="PS51257">
    <property type="entry name" value="PROKAR_LIPOPROTEIN"/>
    <property type="match status" value="1"/>
</dbReference>
<evidence type="ECO:0000313" key="2">
    <source>
        <dbReference type="Proteomes" id="UP000019270"/>
    </source>
</evidence>
<dbReference type="eggNOG" id="ENOG5030EEI">
    <property type="taxonomic scope" value="Bacteria"/>
</dbReference>
<organism evidence="1 2">
    <name type="scientific">Cytobacillus firmus DS1</name>
    <dbReference type="NCBI Taxonomy" id="1307436"/>
    <lineage>
        <taxon>Bacteria</taxon>
        <taxon>Bacillati</taxon>
        <taxon>Bacillota</taxon>
        <taxon>Bacilli</taxon>
        <taxon>Bacillales</taxon>
        <taxon>Bacillaceae</taxon>
        <taxon>Cytobacillus</taxon>
    </lineage>
</organism>